<feature type="region of interest" description="Disordered" evidence="1">
    <location>
        <begin position="72"/>
        <end position="94"/>
    </location>
</feature>
<accession>A0AAD3S0W7</accession>
<protein>
    <submittedName>
        <fullName evidence="2">Uncharacterized protein</fullName>
    </submittedName>
</protein>
<gene>
    <name evidence="2" type="ORF">Nepgr_004196</name>
</gene>
<evidence type="ECO:0000313" key="3">
    <source>
        <dbReference type="Proteomes" id="UP001279734"/>
    </source>
</evidence>
<proteinExistence type="predicted"/>
<comment type="caution">
    <text evidence="2">The sequence shown here is derived from an EMBL/GenBank/DDBJ whole genome shotgun (WGS) entry which is preliminary data.</text>
</comment>
<evidence type="ECO:0000256" key="1">
    <source>
        <dbReference type="SAM" id="MobiDB-lite"/>
    </source>
</evidence>
<keyword evidence="3" id="KW-1185">Reference proteome</keyword>
<feature type="compositionally biased region" description="Basic and acidic residues" evidence="1">
    <location>
        <begin position="74"/>
        <end position="87"/>
    </location>
</feature>
<dbReference type="Proteomes" id="UP001279734">
    <property type="component" value="Unassembled WGS sequence"/>
</dbReference>
<dbReference type="AlphaFoldDB" id="A0AAD3S0W7"/>
<dbReference type="EMBL" id="BSYO01000003">
    <property type="protein sequence ID" value="GMH02357.1"/>
    <property type="molecule type" value="Genomic_DNA"/>
</dbReference>
<name>A0AAD3S0W7_NEPGR</name>
<reference evidence="2" key="1">
    <citation type="submission" date="2023-05" db="EMBL/GenBank/DDBJ databases">
        <title>Nepenthes gracilis genome sequencing.</title>
        <authorList>
            <person name="Fukushima K."/>
        </authorList>
    </citation>
    <scope>NUCLEOTIDE SEQUENCE</scope>
    <source>
        <strain evidence="2">SING2019-196</strain>
    </source>
</reference>
<evidence type="ECO:0000313" key="2">
    <source>
        <dbReference type="EMBL" id="GMH02357.1"/>
    </source>
</evidence>
<sequence>MILLWPTPSIFKYEPTNVRENVKPPVPLKPSPKSSAMIPAGCHPSRHRFSYPRFPMTKNSILVHCGLKFRRKNKQTEETDQPEEKGKKYPPKIGFIEPLTRQGNLVNDDPQSGTCNELNKAFCYHVKHSGICFPGKLKLNQP</sequence>
<organism evidence="2 3">
    <name type="scientific">Nepenthes gracilis</name>
    <name type="common">Slender pitcher plant</name>
    <dbReference type="NCBI Taxonomy" id="150966"/>
    <lineage>
        <taxon>Eukaryota</taxon>
        <taxon>Viridiplantae</taxon>
        <taxon>Streptophyta</taxon>
        <taxon>Embryophyta</taxon>
        <taxon>Tracheophyta</taxon>
        <taxon>Spermatophyta</taxon>
        <taxon>Magnoliopsida</taxon>
        <taxon>eudicotyledons</taxon>
        <taxon>Gunneridae</taxon>
        <taxon>Pentapetalae</taxon>
        <taxon>Caryophyllales</taxon>
        <taxon>Nepenthaceae</taxon>
        <taxon>Nepenthes</taxon>
    </lineage>
</organism>